<evidence type="ECO:0000259" key="2">
    <source>
        <dbReference type="Pfam" id="PF18821"/>
    </source>
</evidence>
<dbReference type="Pfam" id="PF18821">
    <property type="entry name" value="LPD7"/>
    <property type="match status" value="1"/>
</dbReference>
<organism evidence="3">
    <name type="scientific">Cereibacter sphaeroides (strain ATCC 17025 / ATH 2.4.3)</name>
    <name type="common">Rhodobacter sphaeroides</name>
    <dbReference type="NCBI Taxonomy" id="349102"/>
    <lineage>
        <taxon>Bacteria</taxon>
        <taxon>Pseudomonadati</taxon>
        <taxon>Pseudomonadota</taxon>
        <taxon>Alphaproteobacteria</taxon>
        <taxon>Rhodobacterales</taxon>
        <taxon>Paracoccaceae</taxon>
        <taxon>Cereibacter</taxon>
    </lineage>
</organism>
<dbReference type="InterPro" id="IPR040677">
    <property type="entry name" value="LPD7"/>
</dbReference>
<feature type="domain" description="Large polyvalent protein-associated" evidence="2">
    <location>
        <begin position="55"/>
        <end position="139"/>
    </location>
</feature>
<dbReference type="BioCyc" id="RSPH349102:G1G8M-4508-MONOMER"/>
<dbReference type="EMBL" id="CP000665">
    <property type="protein sequence ID" value="ABP73212.1"/>
    <property type="molecule type" value="Genomic_DNA"/>
</dbReference>
<protein>
    <recommendedName>
        <fullName evidence="2">Large polyvalent protein-associated domain-containing protein</fullName>
    </recommendedName>
</protein>
<feature type="region of interest" description="Disordered" evidence="1">
    <location>
        <begin position="1"/>
        <end position="37"/>
    </location>
</feature>
<dbReference type="AlphaFoldDB" id="A4X0P8"/>
<feature type="compositionally biased region" description="Basic and acidic residues" evidence="1">
    <location>
        <begin position="343"/>
        <end position="364"/>
    </location>
</feature>
<feature type="compositionally biased region" description="Basic and acidic residues" evidence="1">
    <location>
        <begin position="434"/>
        <end position="456"/>
    </location>
</feature>
<keyword evidence="3" id="KW-0614">Plasmid</keyword>
<dbReference type="HOGENOM" id="CLU_599753_0_0_5"/>
<proteinExistence type="predicted"/>
<gene>
    <name evidence="3" type="ordered locus">Rsph17025_4367</name>
</gene>
<evidence type="ECO:0000256" key="1">
    <source>
        <dbReference type="SAM" id="MobiDB-lite"/>
    </source>
</evidence>
<feature type="region of interest" description="Disordered" evidence="1">
    <location>
        <begin position="428"/>
        <end position="456"/>
    </location>
</feature>
<reference evidence="3" key="1">
    <citation type="submission" date="2007-04" db="EMBL/GenBank/DDBJ databases">
        <title>Complete sequence of plasmid pRSPA04 of Rhodobacter sphaeroides ATCC 17025.</title>
        <authorList>
            <consortium name="US DOE Joint Genome Institute"/>
            <person name="Copeland A."/>
            <person name="Lucas S."/>
            <person name="Lapidus A."/>
            <person name="Barry K."/>
            <person name="Detter J.C."/>
            <person name="Glavina del Rio T."/>
            <person name="Hammon N."/>
            <person name="Israni S."/>
            <person name="Dalin E."/>
            <person name="Tice H."/>
            <person name="Pitluck S."/>
            <person name="Chertkov O."/>
            <person name="Brettin T."/>
            <person name="Bruce D."/>
            <person name="Han C."/>
            <person name="Schmutz J."/>
            <person name="Larimer F."/>
            <person name="Land M."/>
            <person name="Hauser L."/>
            <person name="Kyrpides N."/>
            <person name="Kim E."/>
            <person name="Richardson P."/>
            <person name="Mackenzie C."/>
            <person name="Choudhary M."/>
            <person name="Donohue T.J."/>
            <person name="Kaplan S."/>
        </authorList>
    </citation>
    <scope>NUCLEOTIDE SEQUENCE [LARGE SCALE GENOMIC DNA]</scope>
    <source>
        <strain evidence="3">ATCC 17025</strain>
        <plasmid evidence="3">pRSPA04</plasmid>
    </source>
</reference>
<accession>A4X0P8</accession>
<evidence type="ECO:0000313" key="3">
    <source>
        <dbReference type="EMBL" id="ABP73212.1"/>
    </source>
</evidence>
<name>A4X0P8_CERS5</name>
<dbReference type="KEGG" id="rsq:Rsph17025_4367"/>
<sequence length="456" mass="50237">MAETTNRVPPAPLSARAADTPGTAEPIEPRREGADRFATPASFADRFLITKAKDRQELFRSYDASLPAIIDTGDRLATKAADRATAMDMIDLAAHRGWKSLRVAGPEDFRREMWIEASAHGIRVDGYRATDRDIDEAWRRTEITAERSSLARNPVPGGRTSIDMPEKEFDRAVRAEVARLRAEGHSRAHIAERSFEIEDGVRQRWAEAQAARPSYAEGLRGTIAATGTAPYKDREGAMPVPFVRLALDRGGEHTLWSVSLPAVLEKNGLRTGDRATFVSPGVETMTYTAKDPATGDDVAREGHRRRWDVQDIERAPQRSSAQAQPHAETSARQPQTGSPAMADKPREQDTRHDRLEDRIKRYEPGDTPVKGAASALARMDAEMRAAGVGERDREVARGEASKLIAQSLRAGAEFQVQKLANVTREQVGEAGAARSDEAKALIDARQREPVAKARER</sequence>
<feature type="region of interest" description="Disordered" evidence="1">
    <location>
        <begin position="308"/>
        <end position="370"/>
    </location>
</feature>
<geneLocation type="plasmid" evidence="3">
    <name>pRSPA04</name>
</geneLocation>